<feature type="region of interest" description="Disordered" evidence="1">
    <location>
        <begin position="384"/>
        <end position="458"/>
    </location>
</feature>
<feature type="region of interest" description="Disordered" evidence="1">
    <location>
        <begin position="184"/>
        <end position="221"/>
    </location>
</feature>
<sequence length="946" mass="99985">MRLSLRRRAFRCTALYLRSVLASAFTWCFVIPAFVLSKPSSCRKATSAYELGPFIERRASGFCLFINASLPNCRQGDQCRLLDGINITLGSACCNARALISARLTSRKDRLVANGTFIGCRAHDTRQPVVQLVGLGLRNTPASGAELCIKLRNSNCSRLGQLCGNNRKSNCSIALVQTDGSCHTASVAMQPPSPPPALPPVPPRPPPPQRPAVPPKPPGNPPGPPAPCRFCVEVNVNPPPPTLNRTPFLLDCTRAAGWLSEDITKILGSLGFYKPFALDSDQDAVGGGRGPGCVNSSADSAQLVRVCGMYNIPSDVDAFSDLQTSFIESSDVPMKLVTGLAATSTGSCAYPARGYNFTTRGFLVQGDPLVCSGYRSITGKVYTCNAQNPPPPSPPRPPPRPPQPPHPGPPTPPTPIPPAAPKPPPSPPLPPSQPPSPPRPPGTPNGPPAPPSPPRPPPSCSVCLTVEISPPQAAASSPTLFFNQSLCSRVAANIFASLTDALHDRNVSILLPFNSSFSCLSPLRNGKSSVTVCGSFMDVGKGSFPINETDLNSLLKSLVNQVQGLSTCTDLEGYDIVSTIQGQGAQQGSNYSYCEPKSSPQRPGSCKVISPPPPPPPPPPPLSPPPRPPSPSPPPRPSAPFSPPPNPPPPSPFPPPIAICSLCFTMTPLEATRGVSYCQQLSSAALRASDALNRAAINIIGSQWTNPICATELTICLRYPSSSSSPSLIQSATSIVAQTLPSNLNSQPSCQSWRLRAAVSGPASCFTASADSCVAAPPPPPPPVGPPCAAAVVNADSPFRLRGTMEEPQIQSFGVKYYGLTCFVFEMQGSTNARDCDEDVLGGVIFSCNLASLRTRTAFSRIGDNSYERLMALDRFNSQTLSSMLYVPLTSLHTAWTVEVFGKTKRNARVCLDVPNASLRDFCMGSTCALNLVYSSTCCPRDAIGI</sequence>
<protein>
    <recommendedName>
        <fullName evidence="4">Pherophorin domain-containing protein</fullName>
    </recommendedName>
</protein>
<dbReference type="Proteomes" id="UP000747399">
    <property type="component" value="Unassembled WGS sequence"/>
</dbReference>
<reference evidence="2" key="1">
    <citation type="journal article" date="2021" name="Proc. Natl. Acad. Sci. U.S.A.">
        <title>Three genomes in the algal genus Volvox reveal the fate of a haploid sex-determining region after a transition to homothallism.</title>
        <authorList>
            <person name="Yamamoto K."/>
            <person name="Hamaji T."/>
            <person name="Kawai-Toyooka H."/>
            <person name="Matsuzaki R."/>
            <person name="Takahashi F."/>
            <person name="Nishimura Y."/>
            <person name="Kawachi M."/>
            <person name="Noguchi H."/>
            <person name="Minakuchi Y."/>
            <person name="Umen J.G."/>
            <person name="Toyoda A."/>
            <person name="Nozaki H."/>
        </authorList>
    </citation>
    <scope>NUCLEOTIDE SEQUENCE</scope>
    <source>
        <strain evidence="2">NIES-3780</strain>
    </source>
</reference>
<dbReference type="AlphaFoldDB" id="A0A8J4AWI8"/>
<evidence type="ECO:0000256" key="1">
    <source>
        <dbReference type="SAM" id="MobiDB-lite"/>
    </source>
</evidence>
<name>A0A8J4AWI8_9CHLO</name>
<accession>A0A8J4AWI8</accession>
<evidence type="ECO:0008006" key="4">
    <source>
        <dbReference type="Google" id="ProtNLM"/>
    </source>
</evidence>
<feature type="compositionally biased region" description="Pro residues" evidence="1">
    <location>
        <begin position="610"/>
        <end position="650"/>
    </location>
</feature>
<gene>
    <name evidence="2" type="ORF">Vafri_5095</name>
</gene>
<feature type="compositionally biased region" description="Pro residues" evidence="1">
    <location>
        <begin position="191"/>
        <end position="221"/>
    </location>
</feature>
<organism evidence="2 3">
    <name type="scientific">Volvox africanus</name>
    <dbReference type="NCBI Taxonomy" id="51714"/>
    <lineage>
        <taxon>Eukaryota</taxon>
        <taxon>Viridiplantae</taxon>
        <taxon>Chlorophyta</taxon>
        <taxon>core chlorophytes</taxon>
        <taxon>Chlorophyceae</taxon>
        <taxon>CS clade</taxon>
        <taxon>Chlamydomonadales</taxon>
        <taxon>Volvocaceae</taxon>
        <taxon>Volvox</taxon>
    </lineage>
</organism>
<comment type="caution">
    <text evidence="2">The sequence shown here is derived from an EMBL/GenBank/DDBJ whole genome shotgun (WGS) entry which is preliminary data.</text>
</comment>
<dbReference type="EMBL" id="BNCO01000006">
    <property type="protein sequence ID" value="GIL48619.1"/>
    <property type="molecule type" value="Genomic_DNA"/>
</dbReference>
<feature type="compositionally biased region" description="Pro residues" evidence="1">
    <location>
        <begin position="388"/>
        <end position="458"/>
    </location>
</feature>
<proteinExistence type="predicted"/>
<dbReference type="PRINTS" id="PR01217">
    <property type="entry name" value="PRICHEXTENSN"/>
</dbReference>
<keyword evidence="3" id="KW-1185">Reference proteome</keyword>
<evidence type="ECO:0000313" key="2">
    <source>
        <dbReference type="EMBL" id="GIL48619.1"/>
    </source>
</evidence>
<evidence type="ECO:0000313" key="3">
    <source>
        <dbReference type="Proteomes" id="UP000747399"/>
    </source>
</evidence>
<feature type="region of interest" description="Disordered" evidence="1">
    <location>
        <begin position="586"/>
        <end position="650"/>
    </location>
</feature>
<feature type="compositionally biased region" description="Polar residues" evidence="1">
    <location>
        <begin position="586"/>
        <end position="602"/>
    </location>
</feature>